<dbReference type="EMBL" id="QSJG01000032">
    <property type="protein sequence ID" value="RHD50715.1"/>
    <property type="molecule type" value="Genomic_DNA"/>
</dbReference>
<name>A0A414FN12_9BACT</name>
<dbReference type="RefSeq" id="WP_118165787.1">
    <property type="nucleotide sequence ID" value="NZ_DBFVRS010000061.1"/>
</dbReference>
<gene>
    <name evidence="1" type="ORF">DW789_12810</name>
</gene>
<reference evidence="1 2" key="1">
    <citation type="submission" date="2018-08" db="EMBL/GenBank/DDBJ databases">
        <title>A genome reference for cultivated species of the human gut microbiota.</title>
        <authorList>
            <person name="Zou Y."/>
            <person name="Xue W."/>
            <person name="Luo G."/>
        </authorList>
    </citation>
    <scope>NUCLEOTIDE SEQUENCE [LARGE SCALE GENOMIC DNA]</scope>
    <source>
        <strain evidence="1 2">AM31-10</strain>
    </source>
</reference>
<dbReference type="Pfam" id="PF20558">
    <property type="entry name" value="DUF6769"/>
    <property type="match status" value="1"/>
</dbReference>
<dbReference type="InterPro" id="IPR046660">
    <property type="entry name" value="DUF6769"/>
</dbReference>
<dbReference type="Proteomes" id="UP000284361">
    <property type="component" value="Unassembled WGS sequence"/>
</dbReference>
<dbReference type="AlphaFoldDB" id="A0A414FN12"/>
<sequence>MKQILGTYCLLLVSLWVLVVGVFPHHHHNEAFCVSPDMETCATSSHDGCEGRHHCTGDADKHACDISCVTHLSFSVPHHLPDFTPDYTFYTLIYLSSLCLEALSVSVERGDMISYYVEKLHARHFSAVRNFRAPPFAVVA</sequence>
<proteinExistence type="predicted"/>
<accession>A0A414FN12</accession>
<evidence type="ECO:0000313" key="2">
    <source>
        <dbReference type="Proteomes" id="UP000284361"/>
    </source>
</evidence>
<comment type="caution">
    <text evidence="1">The sequence shown here is derived from an EMBL/GenBank/DDBJ whole genome shotgun (WGS) entry which is preliminary data.</text>
</comment>
<protein>
    <submittedName>
        <fullName evidence="1">Uncharacterized protein</fullName>
    </submittedName>
</protein>
<evidence type="ECO:0000313" key="1">
    <source>
        <dbReference type="EMBL" id="RHD50715.1"/>
    </source>
</evidence>
<organism evidence="1 2">
    <name type="scientific">Phocaeicola plebeius</name>
    <dbReference type="NCBI Taxonomy" id="310297"/>
    <lineage>
        <taxon>Bacteria</taxon>
        <taxon>Pseudomonadati</taxon>
        <taxon>Bacteroidota</taxon>
        <taxon>Bacteroidia</taxon>
        <taxon>Bacteroidales</taxon>
        <taxon>Bacteroidaceae</taxon>
        <taxon>Phocaeicola</taxon>
    </lineage>
</organism>